<proteinExistence type="predicted"/>
<feature type="region of interest" description="Disordered" evidence="1">
    <location>
        <begin position="130"/>
        <end position="178"/>
    </location>
</feature>
<dbReference type="AlphaFoldDB" id="A0A644Y029"/>
<gene>
    <name evidence="2" type="ORF">SDC9_66310</name>
</gene>
<comment type="caution">
    <text evidence="2">The sequence shown here is derived from an EMBL/GenBank/DDBJ whole genome shotgun (WGS) entry which is preliminary data.</text>
</comment>
<evidence type="ECO:0000256" key="1">
    <source>
        <dbReference type="SAM" id="MobiDB-lite"/>
    </source>
</evidence>
<name>A0A644Y029_9ZZZZ</name>
<accession>A0A644Y029</accession>
<feature type="compositionally biased region" description="Basic and acidic residues" evidence="1">
    <location>
        <begin position="142"/>
        <end position="155"/>
    </location>
</feature>
<evidence type="ECO:0000313" key="2">
    <source>
        <dbReference type="EMBL" id="MPM19883.1"/>
    </source>
</evidence>
<organism evidence="2">
    <name type="scientific">bioreactor metagenome</name>
    <dbReference type="NCBI Taxonomy" id="1076179"/>
    <lineage>
        <taxon>unclassified sequences</taxon>
        <taxon>metagenomes</taxon>
        <taxon>ecological metagenomes</taxon>
    </lineage>
</organism>
<sequence>MLAVGLRVARLLHGLRHRGDVGRLPAVDLDQCRVERIGGVVRVEDLRLGPPALGGALLEQADGVPVAVVQIADPRLLVGRRHGDRPGPGRQPLRHGPTDDDPGVVGLLQVQHGRVAGGVEAAAGLERRGLDVLVRPQPDDAADQRDRRQQRHDARGQTAPTAGPPGTGPASAGPVGRLGQVVGRPMAAGRLTPGRLTRRLAGTGW</sequence>
<reference evidence="2" key="1">
    <citation type="submission" date="2019-08" db="EMBL/GenBank/DDBJ databases">
        <authorList>
            <person name="Kucharzyk K."/>
            <person name="Murdoch R.W."/>
            <person name="Higgins S."/>
            <person name="Loffler F."/>
        </authorList>
    </citation>
    <scope>NUCLEOTIDE SEQUENCE</scope>
</reference>
<feature type="region of interest" description="Disordered" evidence="1">
    <location>
        <begin position="79"/>
        <end position="103"/>
    </location>
</feature>
<dbReference type="EMBL" id="VSSQ01003262">
    <property type="protein sequence ID" value="MPM19883.1"/>
    <property type="molecule type" value="Genomic_DNA"/>
</dbReference>
<protein>
    <submittedName>
        <fullName evidence="2">Uncharacterized protein</fullName>
    </submittedName>
</protein>